<dbReference type="OrthoDB" id="3775810at2"/>
<sequence>MGFFKRLFNGEDQEPAKVEKRTLLNLRIGDFVTYDLTDYEVTGKIEYDDGGYRWTAYQLNATGRILWLSTELDDELDVGMYEPVRIPGFEAGAAEVAYDGRTYYLEEQGRAHVEAAGTSRNVHGKHVDYYDYADETGESFLSVEVWGGDVEVSHGHEIEEFEVTILAGS</sequence>
<evidence type="ECO:0000313" key="2">
    <source>
        <dbReference type="EMBL" id="AQQ54867.1"/>
    </source>
</evidence>
<dbReference type="RefSeq" id="WP_077590770.1">
    <property type="nucleotide sequence ID" value="NZ_CP019640.1"/>
</dbReference>
<organism evidence="2 3">
    <name type="scientific">Planococcus lenghuensis</name>
    <dbReference type="NCBI Taxonomy" id="2213202"/>
    <lineage>
        <taxon>Bacteria</taxon>
        <taxon>Bacillati</taxon>
        <taxon>Bacillota</taxon>
        <taxon>Bacilli</taxon>
        <taxon>Bacillales</taxon>
        <taxon>Caryophanaceae</taxon>
        <taxon>Planococcus</taxon>
    </lineage>
</organism>
<dbReference type="KEGG" id="pmar:B0X71_18345"/>
<evidence type="ECO:0000313" key="3">
    <source>
        <dbReference type="Proteomes" id="UP000188184"/>
    </source>
</evidence>
<accession>A0A1Q2L476</accession>
<proteinExistence type="predicted"/>
<gene>
    <name evidence="2" type="ORF">B0X71_18345</name>
</gene>
<name>A0A1Q2L476_9BACL</name>
<dbReference type="EMBL" id="CP019640">
    <property type="protein sequence ID" value="AQQ54867.1"/>
    <property type="molecule type" value="Genomic_DNA"/>
</dbReference>
<dbReference type="Pfam" id="PF13785">
    <property type="entry name" value="DUF4178"/>
    <property type="match status" value="1"/>
</dbReference>
<dbReference type="Proteomes" id="UP000188184">
    <property type="component" value="Chromosome"/>
</dbReference>
<keyword evidence="3" id="KW-1185">Reference proteome</keyword>
<reference evidence="2 3" key="1">
    <citation type="submission" date="2017-02" db="EMBL/GenBank/DDBJ databases">
        <title>The complete genomic sequence of a novel cold adapted crude oil-degrading bacterium Planococcus qaidamina Y42.</title>
        <authorList>
            <person name="Yang R."/>
        </authorList>
    </citation>
    <scope>NUCLEOTIDE SEQUENCE [LARGE SCALE GENOMIC DNA]</scope>
    <source>
        <strain evidence="2 3">Y42</strain>
    </source>
</reference>
<dbReference type="AlphaFoldDB" id="A0A1Q2L476"/>
<dbReference type="InterPro" id="IPR025235">
    <property type="entry name" value="DUF4178"/>
</dbReference>
<protein>
    <recommendedName>
        <fullName evidence="1">DUF4178 domain-containing protein</fullName>
    </recommendedName>
</protein>
<evidence type="ECO:0000259" key="1">
    <source>
        <dbReference type="Pfam" id="PF13785"/>
    </source>
</evidence>
<feature type="domain" description="DUF4178" evidence="1">
    <location>
        <begin position="27"/>
        <end position="159"/>
    </location>
</feature>